<accession>A0ABY7DUL1</accession>
<evidence type="ECO:0000256" key="1">
    <source>
        <dbReference type="SAM" id="SignalP"/>
    </source>
</evidence>
<gene>
    <name evidence="2" type="ORF">MAR_024682</name>
</gene>
<feature type="signal peptide" evidence="1">
    <location>
        <begin position="1"/>
        <end position="21"/>
    </location>
</feature>
<organism evidence="2 3">
    <name type="scientific">Mya arenaria</name>
    <name type="common">Soft-shell clam</name>
    <dbReference type="NCBI Taxonomy" id="6604"/>
    <lineage>
        <taxon>Eukaryota</taxon>
        <taxon>Metazoa</taxon>
        <taxon>Spiralia</taxon>
        <taxon>Lophotrochozoa</taxon>
        <taxon>Mollusca</taxon>
        <taxon>Bivalvia</taxon>
        <taxon>Autobranchia</taxon>
        <taxon>Heteroconchia</taxon>
        <taxon>Euheterodonta</taxon>
        <taxon>Imparidentia</taxon>
        <taxon>Neoheterodontei</taxon>
        <taxon>Myida</taxon>
        <taxon>Myoidea</taxon>
        <taxon>Myidae</taxon>
        <taxon>Mya</taxon>
    </lineage>
</organism>
<evidence type="ECO:0000313" key="3">
    <source>
        <dbReference type="Proteomes" id="UP001164746"/>
    </source>
</evidence>
<reference evidence="2" key="1">
    <citation type="submission" date="2022-11" db="EMBL/GenBank/DDBJ databases">
        <title>Centuries of genome instability and evolution in soft-shell clam transmissible cancer (bioRxiv).</title>
        <authorList>
            <person name="Hart S.F.M."/>
            <person name="Yonemitsu M.A."/>
            <person name="Giersch R.M."/>
            <person name="Beal B.F."/>
            <person name="Arriagada G."/>
            <person name="Davis B.W."/>
            <person name="Ostrander E.A."/>
            <person name="Goff S.P."/>
            <person name="Metzger M.J."/>
        </authorList>
    </citation>
    <scope>NUCLEOTIDE SEQUENCE</scope>
    <source>
        <strain evidence="2">MELC-2E11</strain>
        <tissue evidence="2">Siphon/mantle</tissue>
    </source>
</reference>
<name>A0ABY7DUL1_MYAAR</name>
<evidence type="ECO:0000313" key="2">
    <source>
        <dbReference type="EMBL" id="WAR00310.1"/>
    </source>
</evidence>
<keyword evidence="1" id="KW-0732">Signal</keyword>
<dbReference type="EMBL" id="CP111014">
    <property type="protein sequence ID" value="WAR00310.1"/>
    <property type="molecule type" value="Genomic_DNA"/>
</dbReference>
<protein>
    <submittedName>
        <fullName evidence="2">Uncharacterized protein</fullName>
    </submittedName>
</protein>
<keyword evidence="3" id="KW-1185">Reference proteome</keyword>
<dbReference type="Proteomes" id="UP001164746">
    <property type="component" value="Chromosome 3"/>
</dbReference>
<feature type="chain" id="PRO_5046801227" evidence="1">
    <location>
        <begin position="22"/>
        <end position="244"/>
    </location>
</feature>
<sequence length="244" mass="27730">MDYEIVLVLATILLNTNSIGGVGVCNWPALLQDSIWVDSDKGSLDFNTKTMTGLTYVAMGTITIDSWRCYFYNDVDTLIMKADTLVTIFSTFYQPFQCWKMTQITENSYYYYIQSEKQIRINMERITLRDNETITDMTDANVISRLCSDVASVNEYHLLVKDNQEANAAVACPSVFQDDFHYSMAVQNSMGQLEVSQSPNSCTENQTTVDIPKHEDAVCDEKYNKTASNFAFQELLYLSSSRPL</sequence>
<proteinExistence type="predicted"/>